<dbReference type="RefSeq" id="WP_073297868.1">
    <property type="nucleotide sequence ID" value="NZ_FRAV01000059.1"/>
</dbReference>
<dbReference type="Proteomes" id="UP000184364">
    <property type="component" value="Unassembled WGS sequence"/>
</dbReference>
<evidence type="ECO:0008006" key="3">
    <source>
        <dbReference type="Google" id="ProtNLM"/>
    </source>
</evidence>
<evidence type="ECO:0000313" key="1">
    <source>
        <dbReference type="EMBL" id="SHM62756.1"/>
    </source>
</evidence>
<accession>A0A1M7KBX7</accession>
<reference evidence="2" key="1">
    <citation type="submission" date="2016-11" db="EMBL/GenBank/DDBJ databases">
        <authorList>
            <person name="Varghese N."/>
            <person name="Submissions S."/>
        </authorList>
    </citation>
    <scope>NUCLEOTIDE SEQUENCE [LARGE SCALE GENOMIC DNA]</scope>
    <source>
        <strain evidence="2">DSM 26899</strain>
    </source>
</reference>
<dbReference type="AlphaFoldDB" id="A0A1M7KBX7"/>
<dbReference type="STRING" id="1302687.SAMN05444267_105912"/>
<dbReference type="OrthoDB" id="1264814at2"/>
<dbReference type="EMBL" id="FRAV01000059">
    <property type="protein sequence ID" value="SHM62756.1"/>
    <property type="molecule type" value="Genomic_DNA"/>
</dbReference>
<name>A0A1M7KBX7_9FLAO</name>
<evidence type="ECO:0000313" key="2">
    <source>
        <dbReference type="Proteomes" id="UP000184364"/>
    </source>
</evidence>
<dbReference type="PROSITE" id="PS51257">
    <property type="entry name" value="PROKAR_LIPOPROTEIN"/>
    <property type="match status" value="1"/>
</dbReference>
<gene>
    <name evidence="1" type="ORF">SAMN05444267_105912</name>
</gene>
<protein>
    <recommendedName>
        <fullName evidence="3">Lipoprotein</fullName>
    </recommendedName>
</protein>
<keyword evidence="2" id="KW-1185">Reference proteome</keyword>
<sequence>MGKNSNILKGFIIFFLITFTISGCKENSKKENLQQSIQYRKDNVVFSEIDFNKKSDYEAISIKSLVITFRNNTFIFKFIDDRVYLQYLVNNLLVTDWQQISYNFSYDSSYEDAEKSIKILYNKKTDNGFLLLPGYTEEYPVFNTYKFDKKNITYLENITADESHCLGLGSVKNKIQGIEAEGNVIFNTINEQNKNICLLKKEKKDDLNNSVILLDIQKIKESISPLKKQISIPLGEYFVDNDKLEDYGISLKISNDSIVYTESGNMGKIYNQYLLIEDKVNNGKRYLKYSKTINGYTGEADSNTYFGNIYYEKNKLFLESQYMEKKYGEKNLILQK</sequence>
<proteinExistence type="predicted"/>
<organism evidence="1 2">
    <name type="scientific">Chryseobacterium polytrichastri</name>
    <dbReference type="NCBI Taxonomy" id="1302687"/>
    <lineage>
        <taxon>Bacteria</taxon>
        <taxon>Pseudomonadati</taxon>
        <taxon>Bacteroidota</taxon>
        <taxon>Flavobacteriia</taxon>
        <taxon>Flavobacteriales</taxon>
        <taxon>Weeksellaceae</taxon>
        <taxon>Chryseobacterium group</taxon>
        <taxon>Chryseobacterium</taxon>
    </lineage>
</organism>